<gene>
    <name evidence="3" type="primary">metZ</name>
    <name evidence="6" type="ORF">EDC65_1784</name>
</gene>
<dbReference type="InterPro" id="IPR015424">
    <property type="entry name" value="PyrdxlP-dep_Trfase"/>
</dbReference>
<evidence type="ECO:0000313" key="6">
    <source>
        <dbReference type="EMBL" id="ROP99989.1"/>
    </source>
</evidence>
<dbReference type="FunFam" id="3.90.1150.10:FF:000033">
    <property type="entry name" value="Cystathionine gamma-synthase"/>
    <property type="match status" value="1"/>
</dbReference>
<dbReference type="FunFam" id="3.40.640.10:FF:000046">
    <property type="entry name" value="Cystathionine gamma-lyase"/>
    <property type="match status" value="1"/>
</dbReference>
<comment type="catalytic activity">
    <reaction evidence="3">
        <text>O-succinyl-L-homoserine + hydrogen sulfide = L-homocysteine + succinate</text>
        <dbReference type="Rhea" id="RHEA:27826"/>
        <dbReference type="ChEBI" id="CHEBI:29919"/>
        <dbReference type="ChEBI" id="CHEBI:30031"/>
        <dbReference type="ChEBI" id="CHEBI:57661"/>
        <dbReference type="ChEBI" id="CHEBI:58199"/>
    </reaction>
</comment>
<accession>A0A3N1MB47</accession>
<name>A0A3N1MB47_9PROT</name>
<dbReference type="GO" id="GO:0005737">
    <property type="term" value="C:cytoplasm"/>
    <property type="evidence" value="ECO:0007669"/>
    <property type="project" value="TreeGrafter"/>
</dbReference>
<dbReference type="GO" id="GO:0019346">
    <property type="term" value="P:transsulfuration"/>
    <property type="evidence" value="ECO:0007669"/>
    <property type="project" value="InterPro"/>
</dbReference>
<evidence type="ECO:0000256" key="2">
    <source>
        <dbReference type="ARBA" id="ARBA00022898"/>
    </source>
</evidence>
<dbReference type="PANTHER" id="PTHR11808">
    <property type="entry name" value="TRANS-SULFURATION ENZYME FAMILY MEMBER"/>
    <property type="match status" value="1"/>
</dbReference>
<dbReference type="InterPro" id="IPR015421">
    <property type="entry name" value="PyrdxlP-dep_Trfase_major"/>
</dbReference>
<feature type="modified residue" description="N6-(pyridoxal phosphate)lysine" evidence="3 4">
    <location>
        <position position="215"/>
    </location>
</feature>
<comment type="caution">
    <text evidence="6">The sequence shown here is derived from an EMBL/GenBank/DDBJ whole genome shotgun (WGS) entry which is preliminary data.</text>
</comment>
<dbReference type="GO" id="GO:0071268">
    <property type="term" value="P:homocysteine biosynthetic process"/>
    <property type="evidence" value="ECO:0007669"/>
    <property type="project" value="InterPro"/>
</dbReference>
<dbReference type="UniPathway" id="UPA00051">
    <property type="reaction ID" value="UER00449"/>
</dbReference>
<dbReference type="RefSeq" id="WP_123689316.1">
    <property type="nucleotide sequence ID" value="NZ_AP019700.1"/>
</dbReference>
<dbReference type="Pfam" id="PF01053">
    <property type="entry name" value="Cys_Met_Meta_PP"/>
    <property type="match status" value="1"/>
</dbReference>
<comment type="cofactor">
    <cofactor evidence="1 3 5">
        <name>pyridoxal 5'-phosphate</name>
        <dbReference type="ChEBI" id="CHEBI:597326"/>
    </cofactor>
</comment>
<keyword evidence="2 3" id="KW-0663">Pyridoxal phosphate</keyword>
<dbReference type="InterPro" id="IPR000277">
    <property type="entry name" value="Cys/Met-Metab_PyrdxlP-dep_enz"/>
</dbReference>
<dbReference type="OrthoDB" id="9790858at2"/>
<organism evidence="6 7">
    <name type="scientific">Stella humosa</name>
    <dbReference type="NCBI Taxonomy" id="94"/>
    <lineage>
        <taxon>Bacteria</taxon>
        <taxon>Pseudomonadati</taxon>
        <taxon>Pseudomonadota</taxon>
        <taxon>Alphaproteobacteria</taxon>
        <taxon>Rhodospirillales</taxon>
        <taxon>Stellaceae</taxon>
        <taxon>Stella</taxon>
    </lineage>
</organism>
<dbReference type="EC" id="2.5.1.-" evidence="3"/>
<dbReference type="GO" id="GO:0016846">
    <property type="term" value="F:carbon-sulfur lyase activity"/>
    <property type="evidence" value="ECO:0007669"/>
    <property type="project" value="TreeGrafter"/>
</dbReference>
<sequence length="400" mass="42836">MNEFSPPTTGRTWRPATQLVRGGMARSGFDETSEALYLTSGFVYPDAASAEAAFANKLQRFVYSRFANPTVANFEERLRLIEGAEACRATSSGMAAVYAAIVACVKAGDHIVAARALFGSCQYILGELLPRFGVRTTFVDGEDLDQWRTALAPGAACVFFESPSNPGLSLVDVQAVCELAHQAGATVVVDNVFASPLLQKPLELGADVVVYSATKHIDGQGRCLGGAILGSKAFVEEKLQPFLRHTGPALSPFNAWVLLKGLETLPLRMERHVASAERVARHFEGHAKLDAVRYPFLDSHPQAALARRQMKAGGTIVCFDVAGGKEGAFRFLDALSLVDISNNLGDAKSLVTHPSTTTHQRLSPEDRARQGIGPGLVRLSVGLEDVDDIIEDVEAALAAV</sequence>
<keyword evidence="7" id="KW-1185">Reference proteome</keyword>
<reference evidence="6 7" key="1">
    <citation type="submission" date="2018-11" db="EMBL/GenBank/DDBJ databases">
        <title>Genomic Encyclopedia of Type Strains, Phase IV (KMG-IV): sequencing the most valuable type-strain genomes for metagenomic binning, comparative biology and taxonomic classification.</title>
        <authorList>
            <person name="Goeker M."/>
        </authorList>
    </citation>
    <scope>NUCLEOTIDE SEQUENCE [LARGE SCALE GENOMIC DNA]</scope>
    <source>
        <strain evidence="6 7">DSM 5900</strain>
    </source>
</reference>
<dbReference type="NCBIfam" id="NF006003">
    <property type="entry name" value="PRK08133.1"/>
    <property type="match status" value="1"/>
</dbReference>
<protein>
    <recommendedName>
        <fullName evidence="3">O-succinylhomoserine sulfhydrylase</fullName>
        <shortName evidence="3">OSH sulfhydrylase</shortName>
        <shortName evidence="3">OSHS sulfhydrylase</shortName>
        <ecNumber evidence="3">2.5.1.-</ecNumber>
    </recommendedName>
</protein>
<dbReference type="PANTHER" id="PTHR11808:SF80">
    <property type="entry name" value="CYSTATHIONINE GAMMA-LYASE"/>
    <property type="match status" value="1"/>
</dbReference>
<evidence type="ECO:0000256" key="4">
    <source>
        <dbReference type="PIRSR" id="PIRSR001434-2"/>
    </source>
</evidence>
<dbReference type="InterPro" id="IPR006234">
    <property type="entry name" value="O-succ-hSer_sulfhydrylase"/>
</dbReference>
<comment type="similarity">
    <text evidence="3">Belongs to the trans-sulfuration enzymes family. MetZ subfamily.</text>
</comment>
<dbReference type="SUPFAM" id="SSF53383">
    <property type="entry name" value="PLP-dependent transferases"/>
    <property type="match status" value="1"/>
</dbReference>
<dbReference type="GO" id="GO:0030170">
    <property type="term" value="F:pyridoxal phosphate binding"/>
    <property type="evidence" value="ECO:0007669"/>
    <property type="project" value="UniProtKB-UniRule"/>
</dbReference>
<evidence type="ECO:0000256" key="5">
    <source>
        <dbReference type="RuleBase" id="RU362118"/>
    </source>
</evidence>
<dbReference type="NCBIfam" id="TIGR01325">
    <property type="entry name" value="O_suc_HS_sulf"/>
    <property type="match status" value="1"/>
</dbReference>
<dbReference type="PIRSF" id="PIRSF001434">
    <property type="entry name" value="CGS"/>
    <property type="match status" value="1"/>
</dbReference>
<dbReference type="AlphaFoldDB" id="A0A3N1MB47"/>
<proteinExistence type="inferred from homology"/>
<dbReference type="NCBIfam" id="NF005870">
    <property type="entry name" value="PRK07810.1"/>
    <property type="match status" value="1"/>
</dbReference>
<comment type="pathway">
    <text evidence="3">Amino-acid biosynthesis; L-methionine biosynthesis via de novo pathway; L-homocysteine from O-succinyl-L-homoserine: step 1/1.</text>
</comment>
<keyword evidence="3" id="KW-0028">Amino-acid biosynthesis</keyword>
<dbReference type="Gene3D" id="3.90.1150.10">
    <property type="entry name" value="Aspartate Aminotransferase, domain 1"/>
    <property type="match status" value="1"/>
</dbReference>
<dbReference type="Proteomes" id="UP000278222">
    <property type="component" value="Unassembled WGS sequence"/>
</dbReference>
<evidence type="ECO:0000256" key="3">
    <source>
        <dbReference type="HAMAP-Rule" id="MF_02056"/>
    </source>
</evidence>
<evidence type="ECO:0000313" key="7">
    <source>
        <dbReference type="Proteomes" id="UP000278222"/>
    </source>
</evidence>
<dbReference type="InterPro" id="IPR015422">
    <property type="entry name" value="PyrdxlP-dep_Trfase_small"/>
</dbReference>
<keyword evidence="3" id="KW-0486">Methionine biosynthesis</keyword>
<dbReference type="Gene3D" id="3.40.640.10">
    <property type="entry name" value="Type I PLP-dependent aspartate aminotransferase-like (Major domain)"/>
    <property type="match status" value="1"/>
</dbReference>
<dbReference type="EMBL" id="RJKX01000013">
    <property type="protein sequence ID" value="ROP99989.1"/>
    <property type="molecule type" value="Genomic_DNA"/>
</dbReference>
<evidence type="ECO:0000256" key="1">
    <source>
        <dbReference type="ARBA" id="ARBA00001933"/>
    </source>
</evidence>
<dbReference type="GO" id="GO:0071266">
    <property type="term" value="P:'de novo' L-methionine biosynthetic process"/>
    <property type="evidence" value="ECO:0007669"/>
    <property type="project" value="UniProtKB-UniRule"/>
</dbReference>
<comment type="subunit">
    <text evidence="3">Homotetramer.</text>
</comment>
<dbReference type="CDD" id="cd00614">
    <property type="entry name" value="CGS_like"/>
    <property type="match status" value="1"/>
</dbReference>
<dbReference type="GO" id="GO:0016765">
    <property type="term" value="F:transferase activity, transferring alkyl or aryl (other than methyl) groups"/>
    <property type="evidence" value="ECO:0007669"/>
    <property type="project" value="UniProtKB-UniRule"/>
</dbReference>
<keyword evidence="3" id="KW-0808">Transferase</keyword>
<dbReference type="HAMAP" id="MF_02056">
    <property type="entry name" value="MetZ"/>
    <property type="match status" value="1"/>
</dbReference>
<comment type="function">
    <text evidence="3">Catalyzes the formation of L-homocysteine from O-succinyl-L-homoserine (OSHS) and hydrogen sulfide.</text>
</comment>